<gene>
    <name evidence="1" type="ORF">METZ01_LOCUS412251</name>
</gene>
<accession>A0A382WKM6</accession>
<dbReference type="EMBL" id="UINC01160634">
    <property type="protein sequence ID" value="SVD59397.1"/>
    <property type="molecule type" value="Genomic_DNA"/>
</dbReference>
<reference evidence="1" key="1">
    <citation type="submission" date="2018-05" db="EMBL/GenBank/DDBJ databases">
        <authorList>
            <person name="Lanie J.A."/>
            <person name="Ng W.-L."/>
            <person name="Kazmierczak K.M."/>
            <person name="Andrzejewski T.M."/>
            <person name="Davidsen T.M."/>
            <person name="Wayne K.J."/>
            <person name="Tettelin H."/>
            <person name="Glass J.I."/>
            <person name="Rusch D."/>
            <person name="Podicherti R."/>
            <person name="Tsui H.-C.T."/>
            <person name="Winkler M.E."/>
        </authorList>
    </citation>
    <scope>NUCLEOTIDE SEQUENCE</scope>
</reference>
<organism evidence="1">
    <name type="scientific">marine metagenome</name>
    <dbReference type="NCBI Taxonomy" id="408172"/>
    <lineage>
        <taxon>unclassified sequences</taxon>
        <taxon>metagenomes</taxon>
        <taxon>ecological metagenomes</taxon>
    </lineage>
</organism>
<dbReference type="AlphaFoldDB" id="A0A382WKM6"/>
<evidence type="ECO:0000313" key="1">
    <source>
        <dbReference type="EMBL" id="SVD59397.1"/>
    </source>
</evidence>
<name>A0A382WKM6_9ZZZZ</name>
<protein>
    <submittedName>
        <fullName evidence="1">Uncharacterized protein</fullName>
    </submittedName>
</protein>
<proteinExistence type="predicted"/>
<dbReference type="Pfam" id="PF15461">
    <property type="entry name" value="BCD"/>
    <property type="match status" value="1"/>
</dbReference>
<sequence length="48" mass="5618">MVSLLIMLNFLSNSYELNDSMLKVIFIDLASLTFPHILLEYLIEKNEQ</sequence>
<dbReference type="GO" id="GO:0016702">
    <property type="term" value="F:oxidoreductase activity, acting on single donors with incorporation of molecular oxygen, incorporation of two atoms of oxygen"/>
    <property type="evidence" value="ECO:0007669"/>
    <property type="project" value="InterPro"/>
</dbReference>
<dbReference type="InterPro" id="IPR022270">
    <property type="entry name" value="Blh_diox"/>
</dbReference>